<dbReference type="Proteomes" id="UP001211987">
    <property type="component" value="Unassembled WGS sequence"/>
</dbReference>
<dbReference type="Proteomes" id="UP000261032">
    <property type="component" value="Unassembled WGS sequence"/>
</dbReference>
<accession>A0A3E3EC19</accession>
<gene>
    <name evidence="3" type="ORF">DXB93_10860</name>
    <name evidence="2" type="ORF">PM738_05345</name>
</gene>
<keyword evidence="1" id="KW-0812">Transmembrane</keyword>
<reference evidence="3 4" key="1">
    <citation type="submission" date="2018-08" db="EMBL/GenBank/DDBJ databases">
        <title>A genome reference for cultivated species of the human gut microbiota.</title>
        <authorList>
            <person name="Zou Y."/>
            <person name="Xue W."/>
            <person name="Luo G."/>
        </authorList>
    </citation>
    <scope>NUCLEOTIDE SEQUENCE [LARGE SCALE GENOMIC DNA]</scope>
    <source>
        <strain evidence="3 4">OM06-4</strain>
    </source>
</reference>
<comment type="caution">
    <text evidence="3">The sequence shown here is derived from an EMBL/GenBank/DDBJ whole genome shotgun (WGS) entry which is preliminary data.</text>
</comment>
<evidence type="ECO:0000313" key="3">
    <source>
        <dbReference type="EMBL" id="RGD84453.1"/>
    </source>
</evidence>
<sequence>MFRYRLAYLLLIGFGVFFYIAFVGYFSYYFLLLILILPVLSLFYLVMSFKFTKLDFAILNQKVIQDDFVKIKIIKDNLGLGAIRFVVEDQKYLIKGNQDGLTLVFKHCGGRNFIINTYYQYDCLNLFCIKKRCHYEIPITIYPKRVELDFKEYAHQLPRVGDEVYAVNRKGDDPTEIYDIHKYQEGDQLKNIHWKLSARYQDILVKDNAMLVGEVINLYVSFDDNDDHNDLVFGYLDTFCGFLLKRQIGFLLSNKEIKSIQEYDEMFKYLLWNKEYQSDISKHNYEFVISYNGIMKVEGGR</sequence>
<organism evidence="3 4">
    <name type="scientific">Thomasclavelia ramosa</name>
    <dbReference type="NCBI Taxonomy" id="1547"/>
    <lineage>
        <taxon>Bacteria</taxon>
        <taxon>Bacillati</taxon>
        <taxon>Bacillota</taxon>
        <taxon>Erysipelotrichia</taxon>
        <taxon>Erysipelotrichales</taxon>
        <taxon>Coprobacillaceae</taxon>
        <taxon>Thomasclavelia</taxon>
    </lineage>
</organism>
<feature type="transmembrane region" description="Helical" evidence="1">
    <location>
        <begin position="28"/>
        <end position="46"/>
    </location>
</feature>
<keyword evidence="1" id="KW-0472">Membrane</keyword>
<dbReference type="RefSeq" id="WP_008791222.1">
    <property type="nucleotide sequence ID" value="NZ_CAXMZC010000001.1"/>
</dbReference>
<dbReference type="AlphaFoldDB" id="A0A3E3EC19"/>
<protein>
    <submittedName>
        <fullName evidence="3">DUF58 domain-containing protein</fullName>
    </submittedName>
</protein>
<dbReference type="EMBL" id="JAQLKE010000006">
    <property type="protein sequence ID" value="MDB7083221.1"/>
    <property type="molecule type" value="Genomic_DNA"/>
</dbReference>
<evidence type="ECO:0000256" key="1">
    <source>
        <dbReference type="SAM" id="Phobius"/>
    </source>
</evidence>
<proteinExistence type="predicted"/>
<name>A0A3E3EC19_9FIRM</name>
<evidence type="ECO:0000313" key="2">
    <source>
        <dbReference type="EMBL" id="MDB7083221.1"/>
    </source>
</evidence>
<dbReference type="EMBL" id="QUSL01000016">
    <property type="protein sequence ID" value="RGD84453.1"/>
    <property type="molecule type" value="Genomic_DNA"/>
</dbReference>
<keyword evidence="1" id="KW-1133">Transmembrane helix</keyword>
<reference evidence="2" key="2">
    <citation type="submission" date="2023-01" db="EMBL/GenBank/DDBJ databases">
        <title>Human gut microbiome strain richness.</title>
        <authorList>
            <person name="Chen-Liaw A."/>
        </authorList>
    </citation>
    <scope>NUCLEOTIDE SEQUENCE</scope>
    <source>
        <strain evidence="2">1001217st2_G6_1001217B_191108</strain>
    </source>
</reference>
<evidence type="ECO:0000313" key="4">
    <source>
        <dbReference type="Proteomes" id="UP000261032"/>
    </source>
</evidence>
<feature type="transmembrane region" description="Helical" evidence="1">
    <location>
        <begin position="7"/>
        <end position="22"/>
    </location>
</feature>